<keyword evidence="2 4" id="KW-1133">Transmembrane helix</keyword>
<keyword evidence="6" id="KW-1185">Reference proteome</keyword>
<dbReference type="Pfam" id="PF04145">
    <property type="entry name" value="Ctr"/>
    <property type="match status" value="1"/>
</dbReference>
<dbReference type="Proteomes" id="UP001149074">
    <property type="component" value="Unassembled WGS sequence"/>
</dbReference>
<keyword evidence="4" id="KW-0813">Transport</keyword>
<proteinExistence type="inferred from homology"/>
<evidence type="ECO:0000256" key="1">
    <source>
        <dbReference type="ARBA" id="ARBA00022692"/>
    </source>
</evidence>
<reference evidence="5" key="1">
    <citation type="submission" date="2022-11" db="EMBL/GenBank/DDBJ databases">
        <authorList>
            <person name="Petersen C."/>
        </authorList>
    </citation>
    <scope>NUCLEOTIDE SEQUENCE</scope>
    <source>
        <strain evidence="5">IBT 30761</strain>
    </source>
</reference>
<keyword evidence="4" id="KW-0406">Ion transport</keyword>
<protein>
    <recommendedName>
        <fullName evidence="4">Copper transport protein</fullName>
    </recommendedName>
</protein>
<dbReference type="PANTHER" id="PTHR12483">
    <property type="entry name" value="SOLUTE CARRIER FAMILY 31 COPPER TRANSPORTERS"/>
    <property type="match status" value="1"/>
</dbReference>
<sequence length="225" mass="24900">MMDMHMDSMTSTMSMATSTSGMSMATSTSMSGMDMDMGSSMTMSMSDMIMTFFTSFQTPLFSESWTPTTKGQYAGTCIFLIVLAVILRVLLAIRPILEGRLFTDSAHHSMLDHHIHSDDVATAKTPSGLVLSIQEIGSRWGRWKINPAAGRATYEVVVAGVAYLLYVSSCRYAFLYIQIEYRLTLFRMLAIMTMNVGYFLSVLGGIWLGTFIMGSVAAESSWQHC</sequence>
<dbReference type="GO" id="GO:0005886">
    <property type="term" value="C:plasma membrane"/>
    <property type="evidence" value="ECO:0007669"/>
    <property type="project" value="TreeGrafter"/>
</dbReference>
<evidence type="ECO:0000256" key="3">
    <source>
        <dbReference type="ARBA" id="ARBA00023136"/>
    </source>
</evidence>
<keyword evidence="1 4" id="KW-0812">Transmembrane</keyword>
<feature type="transmembrane region" description="Helical" evidence="4">
    <location>
        <begin position="197"/>
        <end position="218"/>
    </location>
</feature>
<evidence type="ECO:0000256" key="4">
    <source>
        <dbReference type="RuleBase" id="RU367022"/>
    </source>
</evidence>
<dbReference type="EMBL" id="JAPQKI010000009">
    <property type="protein sequence ID" value="KAJ5090026.1"/>
    <property type="molecule type" value="Genomic_DNA"/>
</dbReference>
<dbReference type="OrthoDB" id="73901at2759"/>
<feature type="transmembrane region" description="Helical" evidence="4">
    <location>
        <begin position="72"/>
        <end position="91"/>
    </location>
</feature>
<evidence type="ECO:0000313" key="6">
    <source>
        <dbReference type="Proteomes" id="UP001149074"/>
    </source>
</evidence>
<comment type="similarity">
    <text evidence="4">Belongs to the copper transporter (Ctr) (TC 1.A.56) family. SLC31A subfamily.</text>
</comment>
<dbReference type="AlphaFoldDB" id="A0A9W9EY40"/>
<comment type="caution">
    <text evidence="5">The sequence shown here is derived from an EMBL/GenBank/DDBJ whole genome shotgun (WGS) entry which is preliminary data.</text>
</comment>
<name>A0A9W9EY40_9EURO</name>
<dbReference type="GeneID" id="81360181"/>
<keyword evidence="4" id="KW-0187">Copper transport</keyword>
<reference evidence="5" key="2">
    <citation type="journal article" date="2023" name="IMA Fungus">
        <title>Comparative genomic study of the Penicillium genus elucidates a diverse pangenome and 15 lateral gene transfer events.</title>
        <authorList>
            <person name="Petersen C."/>
            <person name="Sorensen T."/>
            <person name="Nielsen M.R."/>
            <person name="Sondergaard T.E."/>
            <person name="Sorensen J.L."/>
            <person name="Fitzpatrick D.A."/>
            <person name="Frisvad J.C."/>
            <person name="Nielsen K.L."/>
        </authorList>
    </citation>
    <scope>NUCLEOTIDE SEQUENCE</scope>
    <source>
        <strain evidence="5">IBT 30761</strain>
    </source>
</reference>
<keyword evidence="4" id="KW-0186">Copper</keyword>
<feature type="transmembrane region" description="Helical" evidence="4">
    <location>
        <begin position="152"/>
        <end position="177"/>
    </location>
</feature>
<accession>A0A9W9EY40</accession>
<evidence type="ECO:0000256" key="2">
    <source>
        <dbReference type="ARBA" id="ARBA00022989"/>
    </source>
</evidence>
<comment type="subcellular location">
    <subcellularLocation>
        <location evidence="4">Membrane</location>
        <topology evidence="4">Multi-pass membrane protein</topology>
    </subcellularLocation>
</comment>
<dbReference type="RefSeq" id="XP_056472008.1">
    <property type="nucleotide sequence ID" value="XM_056621202.1"/>
</dbReference>
<dbReference type="InterPro" id="IPR007274">
    <property type="entry name" value="Cop_transporter"/>
</dbReference>
<gene>
    <name evidence="5" type="ORF">N7532_008710</name>
</gene>
<dbReference type="PANTHER" id="PTHR12483:SF120">
    <property type="entry name" value="HIGH-AFFINITY COPPER TRANSPORTER CTRA2"/>
    <property type="match status" value="1"/>
</dbReference>
<keyword evidence="3 4" id="KW-0472">Membrane</keyword>
<organism evidence="5 6">
    <name type="scientific">Penicillium argentinense</name>
    <dbReference type="NCBI Taxonomy" id="1131581"/>
    <lineage>
        <taxon>Eukaryota</taxon>
        <taxon>Fungi</taxon>
        <taxon>Dikarya</taxon>
        <taxon>Ascomycota</taxon>
        <taxon>Pezizomycotina</taxon>
        <taxon>Eurotiomycetes</taxon>
        <taxon>Eurotiomycetidae</taxon>
        <taxon>Eurotiales</taxon>
        <taxon>Aspergillaceae</taxon>
        <taxon>Penicillium</taxon>
    </lineage>
</organism>
<evidence type="ECO:0000313" key="5">
    <source>
        <dbReference type="EMBL" id="KAJ5090026.1"/>
    </source>
</evidence>
<dbReference type="GO" id="GO:0005375">
    <property type="term" value="F:copper ion transmembrane transporter activity"/>
    <property type="evidence" value="ECO:0007669"/>
    <property type="project" value="UniProtKB-UniRule"/>
</dbReference>